<evidence type="ECO:0000256" key="1">
    <source>
        <dbReference type="ARBA" id="ARBA00023002"/>
    </source>
</evidence>
<organism evidence="2 3">
    <name type="scientific">Serratia rhizosphaerae</name>
    <dbReference type="NCBI Taxonomy" id="2597702"/>
    <lineage>
        <taxon>Bacteria</taxon>
        <taxon>Pseudomonadati</taxon>
        <taxon>Pseudomonadota</taxon>
        <taxon>Gammaproteobacteria</taxon>
        <taxon>Enterobacterales</taxon>
        <taxon>Yersiniaceae</taxon>
        <taxon>Serratia</taxon>
    </lineage>
</organism>
<dbReference type="Gene3D" id="3.10.20.440">
    <property type="entry name" value="2Fe-2S iron-sulphur cluster binding domain, sarcosine oxidase, alpha subunit, N-terminal domain"/>
    <property type="match status" value="1"/>
</dbReference>
<keyword evidence="1" id="KW-0560">Oxidoreductase</keyword>
<evidence type="ECO:0000313" key="2">
    <source>
        <dbReference type="EMBL" id="QHA85742.1"/>
    </source>
</evidence>
<dbReference type="InterPro" id="IPR036010">
    <property type="entry name" value="2Fe-2S_ferredoxin-like_sf"/>
</dbReference>
<accession>A0ABX6GHJ4</accession>
<dbReference type="RefSeq" id="WP_160027252.1">
    <property type="nucleotide sequence ID" value="NZ_CP041764.1"/>
</dbReference>
<name>A0ABX6GHJ4_9GAMM</name>
<evidence type="ECO:0000313" key="3">
    <source>
        <dbReference type="Proteomes" id="UP000430368"/>
    </source>
</evidence>
<protein>
    <submittedName>
        <fullName evidence="2">(2Fe-2S)-binding protein</fullName>
    </submittedName>
</protein>
<keyword evidence="3" id="KW-1185">Reference proteome</keyword>
<gene>
    <name evidence="2" type="ORF">FO014_01450</name>
</gene>
<dbReference type="SUPFAM" id="SSF54292">
    <property type="entry name" value="2Fe-2S ferredoxin-like"/>
    <property type="match status" value="1"/>
</dbReference>
<sequence>MSKIAITIDGERLWVKVGISVAAALSMTSQPHCRLSVSGQPRAPFCSMGICQECRVSINGVRRLACQTLCQADMHITRSDNG</sequence>
<proteinExistence type="predicted"/>
<dbReference type="InterPro" id="IPR042204">
    <property type="entry name" value="2Fe-2S-bd_N"/>
</dbReference>
<reference evidence="2 3" key="1">
    <citation type="submission" date="2019-07" db="EMBL/GenBank/DDBJ databases">
        <title>Serratia dokdonensis sp. nov., an elicitor of systemic resistance in Nicotiana Tabacum.</title>
        <authorList>
            <person name="Son J.-S."/>
            <person name="Hwang Y.-J."/>
            <person name="Lee S.-Y."/>
            <person name="Ghim S.-Y."/>
        </authorList>
    </citation>
    <scope>NUCLEOTIDE SEQUENCE [LARGE SCALE GENOMIC DNA]</scope>
    <source>
        <strain evidence="2 3">KUDC3025</strain>
    </source>
</reference>
<dbReference type="Proteomes" id="UP000430368">
    <property type="component" value="Chromosome"/>
</dbReference>
<dbReference type="Pfam" id="PF13510">
    <property type="entry name" value="Fer2_4"/>
    <property type="match status" value="1"/>
</dbReference>
<dbReference type="EMBL" id="CP041764">
    <property type="protein sequence ID" value="QHA85742.1"/>
    <property type="molecule type" value="Genomic_DNA"/>
</dbReference>